<keyword evidence="4 6" id="KW-1133">Transmembrane helix</keyword>
<evidence type="ECO:0000313" key="7">
    <source>
        <dbReference type="EMBL" id="KAF2002779.1"/>
    </source>
</evidence>
<evidence type="ECO:0008006" key="9">
    <source>
        <dbReference type="Google" id="ProtNLM"/>
    </source>
</evidence>
<proteinExistence type="inferred from homology"/>
<gene>
    <name evidence="7" type="ORF">P154DRAFT_487642</name>
</gene>
<dbReference type="PANTHER" id="PTHR28144">
    <property type="entry name" value="ER MEMBRANE PROTEIN COMPLEX SUBUNIT 5"/>
    <property type="match status" value="1"/>
</dbReference>
<organism evidence="7 8">
    <name type="scientific">Amniculicola lignicola CBS 123094</name>
    <dbReference type="NCBI Taxonomy" id="1392246"/>
    <lineage>
        <taxon>Eukaryota</taxon>
        <taxon>Fungi</taxon>
        <taxon>Dikarya</taxon>
        <taxon>Ascomycota</taxon>
        <taxon>Pezizomycotina</taxon>
        <taxon>Dothideomycetes</taxon>
        <taxon>Pleosporomycetidae</taxon>
        <taxon>Pleosporales</taxon>
        <taxon>Amniculicolaceae</taxon>
        <taxon>Amniculicola</taxon>
    </lineage>
</organism>
<keyword evidence="3 6" id="KW-0812">Transmembrane</keyword>
<sequence>MSFGGTVLNTVGVVFLTHAVYSTHEHTTTTPNTPLPLDITLELLFSILILTTGIVFTSPALKPIQWSKWAGQISQEGQHGEGKWTQEGEEILSEGDPFAFLGLDAGLGGKTEGRKGFWDVRGKRKEYAAWVKEGGK</sequence>
<evidence type="ECO:0000256" key="4">
    <source>
        <dbReference type="ARBA" id="ARBA00022989"/>
    </source>
</evidence>
<name>A0A6A5WPU3_9PLEO</name>
<feature type="transmembrane region" description="Helical" evidence="6">
    <location>
        <begin position="43"/>
        <end position="61"/>
    </location>
</feature>
<dbReference type="EMBL" id="ML977575">
    <property type="protein sequence ID" value="KAF2002779.1"/>
    <property type="molecule type" value="Genomic_DNA"/>
</dbReference>
<dbReference type="PANTHER" id="PTHR28144:SF1">
    <property type="entry name" value="ER MEMBRANE PROTEIN COMPLEX SUBUNIT 5"/>
    <property type="match status" value="1"/>
</dbReference>
<dbReference type="AlphaFoldDB" id="A0A6A5WPU3"/>
<dbReference type="GO" id="GO:0072546">
    <property type="term" value="C:EMC complex"/>
    <property type="evidence" value="ECO:0007669"/>
    <property type="project" value="TreeGrafter"/>
</dbReference>
<protein>
    <recommendedName>
        <fullName evidence="9">Magnesium transporter</fullName>
    </recommendedName>
</protein>
<dbReference type="GO" id="GO:0034975">
    <property type="term" value="P:protein folding in endoplasmic reticulum"/>
    <property type="evidence" value="ECO:0007669"/>
    <property type="project" value="TreeGrafter"/>
</dbReference>
<evidence type="ECO:0000256" key="5">
    <source>
        <dbReference type="ARBA" id="ARBA00023136"/>
    </source>
</evidence>
<dbReference type="Pfam" id="PF10270">
    <property type="entry name" value="MMgT"/>
    <property type="match status" value="1"/>
</dbReference>
<evidence type="ECO:0000256" key="2">
    <source>
        <dbReference type="ARBA" id="ARBA00006109"/>
    </source>
</evidence>
<evidence type="ECO:0000256" key="1">
    <source>
        <dbReference type="ARBA" id="ARBA00004127"/>
    </source>
</evidence>
<dbReference type="InterPro" id="IPR018937">
    <property type="entry name" value="MMgT"/>
</dbReference>
<accession>A0A6A5WPU3</accession>
<dbReference type="InterPro" id="IPR053279">
    <property type="entry name" value="EMC_subunit"/>
</dbReference>
<dbReference type="OrthoDB" id="44756at2759"/>
<evidence type="ECO:0000256" key="3">
    <source>
        <dbReference type="ARBA" id="ARBA00022692"/>
    </source>
</evidence>
<keyword evidence="8" id="KW-1185">Reference proteome</keyword>
<evidence type="ECO:0000313" key="8">
    <source>
        <dbReference type="Proteomes" id="UP000799779"/>
    </source>
</evidence>
<keyword evidence="5 6" id="KW-0472">Membrane</keyword>
<comment type="subcellular location">
    <subcellularLocation>
        <location evidence="1">Endomembrane system</location>
        <topology evidence="1">Multi-pass membrane protein</topology>
    </subcellularLocation>
</comment>
<comment type="similarity">
    <text evidence="2">Belongs to the membrane magnesium transporter (TC 1.A.67) family.</text>
</comment>
<dbReference type="Proteomes" id="UP000799779">
    <property type="component" value="Unassembled WGS sequence"/>
</dbReference>
<reference evidence="7" key="1">
    <citation type="journal article" date="2020" name="Stud. Mycol.">
        <title>101 Dothideomycetes genomes: a test case for predicting lifestyles and emergence of pathogens.</title>
        <authorList>
            <person name="Haridas S."/>
            <person name="Albert R."/>
            <person name="Binder M."/>
            <person name="Bloem J."/>
            <person name="Labutti K."/>
            <person name="Salamov A."/>
            <person name="Andreopoulos B."/>
            <person name="Baker S."/>
            <person name="Barry K."/>
            <person name="Bills G."/>
            <person name="Bluhm B."/>
            <person name="Cannon C."/>
            <person name="Castanera R."/>
            <person name="Culley D."/>
            <person name="Daum C."/>
            <person name="Ezra D."/>
            <person name="Gonzalez J."/>
            <person name="Henrissat B."/>
            <person name="Kuo A."/>
            <person name="Liang C."/>
            <person name="Lipzen A."/>
            <person name="Lutzoni F."/>
            <person name="Magnuson J."/>
            <person name="Mondo S."/>
            <person name="Nolan M."/>
            <person name="Ohm R."/>
            <person name="Pangilinan J."/>
            <person name="Park H.-J."/>
            <person name="Ramirez L."/>
            <person name="Alfaro M."/>
            <person name="Sun H."/>
            <person name="Tritt A."/>
            <person name="Yoshinaga Y."/>
            <person name="Zwiers L.-H."/>
            <person name="Turgeon B."/>
            <person name="Goodwin S."/>
            <person name="Spatafora J."/>
            <person name="Crous P."/>
            <person name="Grigoriev I."/>
        </authorList>
    </citation>
    <scope>NUCLEOTIDE SEQUENCE</scope>
    <source>
        <strain evidence="7">CBS 123094</strain>
    </source>
</reference>
<evidence type="ECO:0000256" key="6">
    <source>
        <dbReference type="SAM" id="Phobius"/>
    </source>
</evidence>